<dbReference type="Proteomes" id="UP000294003">
    <property type="component" value="Unassembled WGS sequence"/>
</dbReference>
<evidence type="ECO:0000313" key="3">
    <source>
        <dbReference type="Proteomes" id="UP000294003"/>
    </source>
</evidence>
<gene>
    <name evidence="2" type="ORF">DL762_006128</name>
</gene>
<name>A0ABY0H5Z7_9PEZI</name>
<keyword evidence="3" id="KW-1185">Reference proteome</keyword>
<dbReference type="EMBL" id="QJNS01000188">
    <property type="protein sequence ID" value="RYO83441.1"/>
    <property type="molecule type" value="Genomic_DNA"/>
</dbReference>
<protein>
    <recommendedName>
        <fullName evidence="4">Thioester reductase (TE) domain-containing protein</fullName>
    </recommendedName>
</protein>
<evidence type="ECO:0008006" key="4">
    <source>
        <dbReference type="Google" id="ProtNLM"/>
    </source>
</evidence>
<evidence type="ECO:0000256" key="1">
    <source>
        <dbReference type="SAM" id="MobiDB-lite"/>
    </source>
</evidence>
<accession>A0ABY0H5Z7</accession>
<comment type="caution">
    <text evidence="2">The sequence shown here is derived from an EMBL/GenBank/DDBJ whole genome shotgun (WGS) entry which is preliminary data.</text>
</comment>
<proteinExistence type="predicted"/>
<reference evidence="2 3" key="1">
    <citation type="submission" date="2018-06" db="EMBL/GenBank/DDBJ databases">
        <title>Complete Genomes of Monosporascus.</title>
        <authorList>
            <person name="Robinson A.J."/>
            <person name="Natvig D.O."/>
        </authorList>
    </citation>
    <scope>NUCLEOTIDE SEQUENCE [LARGE SCALE GENOMIC DNA]</scope>
    <source>
        <strain evidence="2 3">CBS 609.92</strain>
    </source>
</reference>
<evidence type="ECO:0000313" key="2">
    <source>
        <dbReference type="EMBL" id="RYO83441.1"/>
    </source>
</evidence>
<dbReference type="Gene3D" id="3.40.50.720">
    <property type="entry name" value="NAD(P)-binding Rossmann-like Domain"/>
    <property type="match status" value="1"/>
</dbReference>
<organism evidence="2 3">
    <name type="scientific">Monosporascus cannonballus</name>
    <dbReference type="NCBI Taxonomy" id="155416"/>
    <lineage>
        <taxon>Eukaryota</taxon>
        <taxon>Fungi</taxon>
        <taxon>Dikarya</taxon>
        <taxon>Ascomycota</taxon>
        <taxon>Pezizomycotina</taxon>
        <taxon>Sordariomycetes</taxon>
        <taxon>Xylariomycetidae</taxon>
        <taxon>Xylariales</taxon>
        <taxon>Xylariales incertae sedis</taxon>
        <taxon>Monosporascus</taxon>
    </lineage>
</organism>
<feature type="region of interest" description="Disordered" evidence="1">
    <location>
        <begin position="131"/>
        <end position="153"/>
    </location>
</feature>
<sequence length="174" mass="18526">MEAGQPRLSGERRLDHKEVIWTIGSLSATAALPGIRGAFTTSVDIVGSRLADAPFVPETALESLDRPYANGYARRKFLSELLCDSAVLHIGIPVAIARGPGCRCCPPPQHTEPFRVSDVDWVPSDPLANNVVDPACPSDPRTTEGSGAGACNTRNPSMAVWDAPLPAITDAIRR</sequence>